<keyword evidence="4" id="KW-0143">Chaperone</keyword>
<organism evidence="6 7">
    <name type="scientific">Haematococcus lacustris</name>
    <name type="common">Green alga</name>
    <name type="synonym">Haematococcus pluvialis</name>
    <dbReference type="NCBI Taxonomy" id="44745"/>
    <lineage>
        <taxon>Eukaryota</taxon>
        <taxon>Viridiplantae</taxon>
        <taxon>Chlorophyta</taxon>
        <taxon>core chlorophytes</taxon>
        <taxon>Chlorophyceae</taxon>
        <taxon>CS clade</taxon>
        <taxon>Chlamydomonadales</taxon>
        <taxon>Haematococcaceae</taxon>
        <taxon>Haematococcus</taxon>
    </lineage>
</organism>
<dbReference type="Gene3D" id="3.55.30.10">
    <property type="entry name" value="Hsp33 domain"/>
    <property type="match status" value="1"/>
</dbReference>
<feature type="non-terminal residue" evidence="6">
    <location>
        <position position="1"/>
    </location>
</feature>
<evidence type="ECO:0000256" key="3">
    <source>
        <dbReference type="ARBA" id="ARBA00023157"/>
    </source>
</evidence>
<proteinExistence type="predicted"/>
<dbReference type="InterPro" id="IPR000397">
    <property type="entry name" value="Heat_shock_Hsp33"/>
</dbReference>
<dbReference type="InterPro" id="IPR016154">
    <property type="entry name" value="Heat_shock_Hsp33_C"/>
</dbReference>
<dbReference type="GO" id="GO:0005737">
    <property type="term" value="C:cytoplasm"/>
    <property type="evidence" value="ECO:0007669"/>
    <property type="project" value="InterPro"/>
</dbReference>
<dbReference type="Gene3D" id="3.90.1280.10">
    <property type="entry name" value="HSP33 redox switch-like"/>
    <property type="match status" value="1"/>
</dbReference>
<evidence type="ECO:0000313" key="6">
    <source>
        <dbReference type="EMBL" id="GFH07193.1"/>
    </source>
</evidence>
<dbReference type="SUPFAM" id="SSF64397">
    <property type="entry name" value="Hsp33 domain"/>
    <property type="match status" value="1"/>
</dbReference>
<keyword evidence="1" id="KW-0963">Cytoplasm</keyword>
<dbReference type="GO" id="GO:0042026">
    <property type="term" value="P:protein refolding"/>
    <property type="evidence" value="ECO:0007669"/>
    <property type="project" value="TreeGrafter"/>
</dbReference>
<evidence type="ECO:0000313" key="7">
    <source>
        <dbReference type="Proteomes" id="UP000485058"/>
    </source>
</evidence>
<name>A0A699YAV3_HAELA</name>
<dbReference type="PANTHER" id="PTHR30111:SF1">
    <property type="entry name" value="33 KDA CHAPERONIN"/>
    <property type="match status" value="1"/>
</dbReference>
<evidence type="ECO:0008006" key="8">
    <source>
        <dbReference type="Google" id="ProtNLM"/>
    </source>
</evidence>
<dbReference type="Pfam" id="PF01430">
    <property type="entry name" value="HSP33"/>
    <property type="match status" value="1"/>
</dbReference>
<comment type="caution">
    <text evidence="6">The sequence shown here is derived from an EMBL/GenBank/DDBJ whole genome shotgun (WGS) entry which is preliminary data.</text>
</comment>
<reference evidence="6 7" key="1">
    <citation type="submission" date="2020-02" db="EMBL/GenBank/DDBJ databases">
        <title>Draft genome sequence of Haematococcus lacustris strain NIES-144.</title>
        <authorList>
            <person name="Morimoto D."/>
            <person name="Nakagawa S."/>
            <person name="Yoshida T."/>
            <person name="Sawayama S."/>
        </authorList>
    </citation>
    <scope>NUCLEOTIDE SEQUENCE [LARGE SCALE GENOMIC DNA]</scope>
    <source>
        <strain evidence="6 7">NIES-144</strain>
    </source>
</reference>
<gene>
    <name evidence="6" type="ORF">HaLaN_01961</name>
</gene>
<keyword evidence="7" id="KW-1185">Reference proteome</keyword>
<dbReference type="AlphaFoldDB" id="A0A699YAV3"/>
<evidence type="ECO:0000256" key="5">
    <source>
        <dbReference type="ARBA" id="ARBA00023284"/>
    </source>
</evidence>
<evidence type="ECO:0000256" key="4">
    <source>
        <dbReference type="ARBA" id="ARBA00023186"/>
    </source>
</evidence>
<dbReference type="Proteomes" id="UP000485058">
    <property type="component" value="Unassembled WGS sequence"/>
</dbReference>
<keyword evidence="2" id="KW-0862">Zinc</keyword>
<dbReference type="EMBL" id="BLLF01000080">
    <property type="protein sequence ID" value="GFH07193.1"/>
    <property type="molecule type" value="Genomic_DNA"/>
</dbReference>
<dbReference type="SUPFAM" id="SSF118352">
    <property type="entry name" value="HSP33 redox switch-like"/>
    <property type="match status" value="1"/>
</dbReference>
<keyword evidence="3" id="KW-1015">Disulfide bond</keyword>
<dbReference type="GO" id="GO:0051082">
    <property type="term" value="F:unfolded protein binding"/>
    <property type="evidence" value="ECO:0007669"/>
    <property type="project" value="InterPro"/>
</dbReference>
<dbReference type="PANTHER" id="PTHR30111">
    <property type="entry name" value="33 KDA CHAPERONIN"/>
    <property type="match status" value="1"/>
</dbReference>
<feature type="non-terminal residue" evidence="6">
    <location>
        <position position="162"/>
    </location>
</feature>
<keyword evidence="5" id="KW-0676">Redox-active center</keyword>
<sequence>VPLVSGEVAEDLASYLVDSEQTNSALGLGVSLNRDCSVRSAGGFLVQVLPFCSEETLEQLETNLSGLPSVTTLLNQGLTVQDITDKILQGLGCAPGSSSLTPQYGPCEEEALRKRMIAAVAYLGEKEVKDIAAEQGHVEVTCDFCKQTYQFKEEQILEYLHS</sequence>
<dbReference type="InterPro" id="IPR016153">
    <property type="entry name" value="Heat_shock_Hsp33_N"/>
</dbReference>
<evidence type="ECO:0000256" key="1">
    <source>
        <dbReference type="ARBA" id="ARBA00022490"/>
    </source>
</evidence>
<accession>A0A699YAV3</accession>
<protein>
    <recommendedName>
        <fullName evidence="8">Hsp33 family molecular chaperone HslO</fullName>
    </recommendedName>
</protein>
<evidence type="ECO:0000256" key="2">
    <source>
        <dbReference type="ARBA" id="ARBA00022833"/>
    </source>
</evidence>
<dbReference type="GO" id="GO:0044183">
    <property type="term" value="F:protein folding chaperone"/>
    <property type="evidence" value="ECO:0007669"/>
    <property type="project" value="TreeGrafter"/>
</dbReference>